<dbReference type="InterPro" id="IPR008173">
    <property type="entry name" value="Adenylyl_cyclase_CyaB"/>
</dbReference>
<accession>A0AA37FVU8</accession>
<dbReference type="InterPro" id="IPR033469">
    <property type="entry name" value="CYTH-like_dom_sf"/>
</dbReference>
<feature type="domain" description="CYTH" evidence="2">
    <location>
        <begin position="38"/>
        <end position="209"/>
    </location>
</feature>
<feature type="compositionally biased region" description="Basic and acidic residues" evidence="1">
    <location>
        <begin position="258"/>
        <end position="268"/>
    </location>
</feature>
<dbReference type="PROSITE" id="PS51707">
    <property type="entry name" value="CYTH"/>
    <property type="match status" value="1"/>
</dbReference>
<dbReference type="EMBL" id="BPNN01000095">
    <property type="protein sequence ID" value="GJA65484.1"/>
    <property type="molecule type" value="Genomic_DNA"/>
</dbReference>
<reference evidence="3" key="1">
    <citation type="submission" date="2021-07" db="EMBL/GenBank/DDBJ databases">
        <title>Draft genome sequence of carbapenem-resistant Aeromonas spp. in Japan.</title>
        <authorList>
            <person name="Maehana S."/>
            <person name="Suzuki M."/>
            <person name="Kitasato H."/>
        </authorList>
    </citation>
    <scope>NUCLEOTIDE SEQUENCE</scope>
    <source>
        <strain evidence="3">KAM351</strain>
    </source>
</reference>
<dbReference type="Gene3D" id="2.40.320.10">
    <property type="entry name" value="Hypothetical Protein Pfu-838710-001"/>
    <property type="match status" value="1"/>
</dbReference>
<dbReference type="InterPro" id="IPR023577">
    <property type="entry name" value="CYTH_domain"/>
</dbReference>
<evidence type="ECO:0000259" key="2">
    <source>
        <dbReference type="PROSITE" id="PS51707"/>
    </source>
</evidence>
<evidence type="ECO:0000313" key="3">
    <source>
        <dbReference type="EMBL" id="GJA65484.1"/>
    </source>
</evidence>
<name>A0AA37FVU8_AERCA</name>
<dbReference type="Proteomes" id="UP000886934">
    <property type="component" value="Unassembled WGS sequence"/>
</dbReference>
<dbReference type="PANTHER" id="PTHR21028:SF2">
    <property type="entry name" value="CYTH DOMAIN-CONTAINING PROTEIN"/>
    <property type="match status" value="1"/>
</dbReference>
<dbReference type="SUPFAM" id="SSF55154">
    <property type="entry name" value="CYTH-like phosphatases"/>
    <property type="match status" value="1"/>
</dbReference>
<gene>
    <name evidence="3" type="ORF">KAM351_40950</name>
</gene>
<dbReference type="PANTHER" id="PTHR21028">
    <property type="entry name" value="SI:CH211-156B7.4"/>
    <property type="match status" value="1"/>
</dbReference>
<organism evidence="3 4">
    <name type="scientific">Aeromonas caviae</name>
    <name type="common">Aeromonas punctata</name>
    <dbReference type="NCBI Taxonomy" id="648"/>
    <lineage>
        <taxon>Bacteria</taxon>
        <taxon>Pseudomonadati</taxon>
        <taxon>Pseudomonadota</taxon>
        <taxon>Gammaproteobacteria</taxon>
        <taxon>Aeromonadales</taxon>
        <taxon>Aeromonadaceae</taxon>
        <taxon>Aeromonas</taxon>
    </lineage>
</organism>
<feature type="region of interest" description="Disordered" evidence="1">
    <location>
        <begin position="209"/>
        <end position="268"/>
    </location>
</feature>
<evidence type="ECO:0000313" key="4">
    <source>
        <dbReference type="Proteomes" id="UP000886934"/>
    </source>
</evidence>
<feature type="compositionally biased region" description="Basic and acidic residues" evidence="1">
    <location>
        <begin position="213"/>
        <end position="229"/>
    </location>
</feature>
<dbReference type="SMART" id="SM01118">
    <property type="entry name" value="CYTH"/>
    <property type="match status" value="1"/>
</dbReference>
<dbReference type="AlphaFoldDB" id="A0AA37FVU8"/>
<proteinExistence type="predicted"/>
<dbReference type="CDD" id="cd07890">
    <property type="entry name" value="CYTH-like_AC_IV-like"/>
    <property type="match status" value="1"/>
</dbReference>
<sequence length="268" mass="29698">MRSCDPDAWESPALLLGCPIHLPFGSRRKAMATHFQGRFEVEFKYRLTDSAAFVHTLTALSPEVMVADNHEQDCYFDTADGALARAEKSLIIRTMAPSGIRLWIVKGPGPDRCEAVNITDADKAASMVRTLGYQPVLTIDKRRSIYFLGAFHVTVDHLAGVGDFAELAIMTDDETTLPAYRAQLLALASRLGLAPEMRETRSYRTLCEQRAPPFDKRQQEESAHDRQTRLADLQGGTTAVRPLPRQGHLLHSGGQARAGRERRGGPRS</sequence>
<protein>
    <recommendedName>
        <fullName evidence="2">CYTH domain-containing protein</fullName>
    </recommendedName>
</protein>
<dbReference type="Pfam" id="PF01928">
    <property type="entry name" value="CYTH"/>
    <property type="match status" value="1"/>
</dbReference>
<evidence type="ECO:0000256" key="1">
    <source>
        <dbReference type="SAM" id="MobiDB-lite"/>
    </source>
</evidence>
<comment type="caution">
    <text evidence="3">The sequence shown here is derived from an EMBL/GenBank/DDBJ whole genome shotgun (WGS) entry which is preliminary data.</text>
</comment>